<feature type="transmembrane region" description="Helical" evidence="6">
    <location>
        <begin position="286"/>
        <end position="305"/>
    </location>
</feature>
<dbReference type="CDD" id="cd06852">
    <property type="entry name" value="GT_MraY"/>
    <property type="match status" value="1"/>
</dbReference>
<evidence type="ECO:0000256" key="6">
    <source>
        <dbReference type="SAM" id="Phobius"/>
    </source>
</evidence>
<dbReference type="NCBIfam" id="TIGR00445">
    <property type="entry name" value="mraY"/>
    <property type="match status" value="1"/>
</dbReference>
<evidence type="ECO:0000256" key="2">
    <source>
        <dbReference type="ARBA" id="ARBA00022679"/>
    </source>
</evidence>
<dbReference type="AlphaFoldDB" id="A0A5N5KWB9"/>
<dbReference type="GO" id="GO:0044038">
    <property type="term" value="P:cell wall macromolecule biosynthetic process"/>
    <property type="evidence" value="ECO:0007669"/>
    <property type="project" value="TreeGrafter"/>
</dbReference>
<dbReference type="EMBL" id="VDCV01000011">
    <property type="protein sequence ID" value="KAB5534286.1"/>
    <property type="molecule type" value="Genomic_DNA"/>
</dbReference>
<sequence>MLGHGRMVETFAWILFQETIRSKRGIGDGLNGSSAGGRRLRHKIVKVRAFDEDLSGPLDDWANNDGTAGYMLSSSDGEDSDGEYIINPVTDMELPTTKVSTNDSLTLTAHRLAMIGRAPPKRRQVSCIVMQNETLMVYMDFRENKLGTLINLGLIAFLTVLLLFVDWCAWKIVRLPLEPFYLCRPFFISAVLVSSLGYLCVPLLSELRIHQNVWKEGPLRRSKKRASPTMGGLLFVPIGVGVAKYVAGFSSVEVTGTAVATLAFATIGLLDDIVTVIKNRNSGLSVWLKIFLEVAVGTCFSFWLHTTSISSRYSMYTFLKMLVPLPVLGLICLGKYYSLLTSFCFVSMGNGINLMDGLDGLAAGTAALAFVGMSIAVLPICPELAIFGASMAGACFGFLLHNRHKASVFMGDTGSLALGGALAAMAACSGMFLPLFISSGIFFLDASSVIMQVYMLTLTGSGISIRLQVVTTDPPKWGLVLYLKTTKLMRGDGRRLFRMAPIHHHLELCGLKEPVIVVGAYVISGVLALFAGYVGLISA</sequence>
<protein>
    <recommendedName>
        <fullName evidence="9">Phospho-N-acetylmuramoyl-pentapeptide-transferase</fullName>
    </recommendedName>
</protein>
<feature type="transmembrane region" description="Helical" evidence="6">
    <location>
        <begin position="358"/>
        <end position="378"/>
    </location>
</feature>
<dbReference type="GO" id="GO:0071555">
    <property type="term" value="P:cell wall organization"/>
    <property type="evidence" value="ECO:0007669"/>
    <property type="project" value="TreeGrafter"/>
</dbReference>
<keyword evidence="2" id="KW-0808">Transferase</keyword>
<evidence type="ECO:0000256" key="1">
    <source>
        <dbReference type="ARBA" id="ARBA00004141"/>
    </source>
</evidence>
<feature type="transmembrane region" description="Helical" evidence="6">
    <location>
        <begin position="146"/>
        <end position="165"/>
    </location>
</feature>
<reference evidence="8" key="1">
    <citation type="journal article" date="2019" name="Gigascience">
        <title>De novo genome assembly of the endangered Acer yangbiense, a plant species with extremely small populations endemic to Yunnan Province, China.</title>
        <authorList>
            <person name="Yang J."/>
            <person name="Wariss H.M."/>
            <person name="Tao L."/>
            <person name="Zhang R."/>
            <person name="Yun Q."/>
            <person name="Hollingsworth P."/>
            <person name="Dao Z."/>
            <person name="Luo G."/>
            <person name="Guo H."/>
            <person name="Ma Y."/>
            <person name="Sun W."/>
        </authorList>
    </citation>
    <scope>NUCLEOTIDE SEQUENCE [LARGE SCALE GENOMIC DNA]</scope>
    <source>
        <strain evidence="8">cv. br00</strain>
    </source>
</reference>
<dbReference type="GO" id="GO:0005886">
    <property type="term" value="C:plasma membrane"/>
    <property type="evidence" value="ECO:0007669"/>
    <property type="project" value="TreeGrafter"/>
</dbReference>
<accession>A0A5N5KWB9</accession>
<dbReference type="PANTHER" id="PTHR22926">
    <property type="entry name" value="PHOSPHO-N-ACETYLMURAMOYL-PENTAPEPTIDE-TRANSFERASE"/>
    <property type="match status" value="1"/>
</dbReference>
<evidence type="ECO:0000313" key="8">
    <source>
        <dbReference type="Proteomes" id="UP000326939"/>
    </source>
</evidence>
<dbReference type="PANTHER" id="PTHR22926:SF5">
    <property type="entry name" value="PHOSPHO-N-ACETYLMURAMOYL-PENTAPEPTIDE-TRANSFERASE HOMOLOG"/>
    <property type="match status" value="1"/>
</dbReference>
<feature type="transmembrane region" description="Helical" evidence="6">
    <location>
        <begin position="254"/>
        <end position="274"/>
    </location>
</feature>
<feature type="transmembrane region" description="Helical" evidence="6">
    <location>
        <begin position="325"/>
        <end position="346"/>
    </location>
</feature>
<proteinExistence type="predicted"/>
<feature type="transmembrane region" description="Helical" evidence="6">
    <location>
        <begin position="515"/>
        <end position="536"/>
    </location>
</feature>
<dbReference type="Pfam" id="PF00953">
    <property type="entry name" value="Glycos_transf_4"/>
    <property type="match status" value="1"/>
</dbReference>
<dbReference type="Proteomes" id="UP000326939">
    <property type="component" value="Chromosome 11"/>
</dbReference>
<feature type="transmembrane region" description="Helical" evidence="6">
    <location>
        <begin position="384"/>
        <end position="402"/>
    </location>
</feature>
<keyword evidence="5 6" id="KW-0472">Membrane</keyword>
<dbReference type="GO" id="GO:0008963">
    <property type="term" value="F:phospho-N-acetylmuramoyl-pentapeptide-transferase activity"/>
    <property type="evidence" value="ECO:0007669"/>
    <property type="project" value="InterPro"/>
</dbReference>
<comment type="subcellular location">
    <subcellularLocation>
        <location evidence="1">Membrane</location>
        <topology evidence="1">Multi-pass membrane protein</topology>
    </subcellularLocation>
</comment>
<dbReference type="InterPro" id="IPR000715">
    <property type="entry name" value="Glycosyl_transferase_4"/>
</dbReference>
<keyword evidence="4 6" id="KW-1133">Transmembrane helix</keyword>
<evidence type="ECO:0000313" key="7">
    <source>
        <dbReference type="EMBL" id="KAB5534286.1"/>
    </source>
</evidence>
<feature type="transmembrane region" description="Helical" evidence="6">
    <location>
        <begin position="226"/>
        <end position="248"/>
    </location>
</feature>
<evidence type="ECO:0000256" key="4">
    <source>
        <dbReference type="ARBA" id="ARBA00022989"/>
    </source>
</evidence>
<feature type="transmembrane region" description="Helical" evidence="6">
    <location>
        <begin position="185"/>
        <end position="205"/>
    </location>
</feature>
<evidence type="ECO:0000256" key="5">
    <source>
        <dbReference type="ARBA" id="ARBA00023136"/>
    </source>
</evidence>
<organism evidence="7 8">
    <name type="scientific">Salix brachista</name>
    <dbReference type="NCBI Taxonomy" id="2182728"/>
    <lineage>
        <taxon>Eukaryota</taxon>
        <taxon>Viridiplantae</taxon>
        <taxon>Streptophyta</taxon>
        <taxon>Embryophyta</taxon>
        <taxon>Tracheophyta</taxon>
        <taxon>Spermatophyta</taxon>
        <taxon>Magnoliopsida</taxon>
        <taxon>eudicotyledons</taxon>
        <taxon>Gunneridae</taxon>
        <taxon>Pentapetalae</taxon>
        <taxon>rosids</taxon>
        <taxon>fabids</taxon>
        <taxon>Malpighiales</taxon>
        <taxon>Salicaceae</taxon>
        <taxon>Saliceae</taxon>
        <taxon>Salix</taxon>
    </lineage>
</organism>
<name>A0A5N5KWB9_9ROSI</name>
<keyword evidence="3 6" id="KW-0812">Transmembrane</keyword>
<keyword evidence="8" id="KW-1185">Reference proteome</keyword>
<evidence type="ECO:0000256" key="3">
    <source>
        <dbReference type="ARBA" id="ARBA00022692"/>
    </source>
</evidence>
<gene>
    <name evidence="7" type="ORF">DKX38_017372</name>
</gene>
<dbReference type="InterPro" id="IPR003524">
    <property type="entry name" value="PNAcMuramoyl-5peptid_Trfase"/>
</dbReference>
<feature type="transmembrane region" description="Helical" evidence="6">
    <location>
        <begin position="414"/>
        <end position="437"/>
    </location>
</feature>
<comment type="caution">
    <text evidence="7">The sequence shown here is derived from an EMBL/GenBank/DDBJ whole genome shotgun (WGS) entry which is preliminary data.</text>
</comment>
<evidence type="ECO:0008006" key="9">
    <source>
        <dbReference type="Google" id="ProtNLM"/>
    </source>
</evidence>